<reference evidence="2 3" key="1">
    <citation type="journal article" date="2015" name="Sci. Rep.">
        <title>Chromosome-level genome map provides insights into diverse defense mechanisms in the medicinal fungus Ganoderma sinense.</title>
        <authorList>
            <person name="Zhu Y."/>
            <person name="Xu J."/>
            <person name="Sun C."/>
            <person name="Zhou S."/>
            <person name="Xu H."/>
            <person name="Nelson D.R."/>
            <person name="Qian J."/>
            <person name="Song J."/>
            <person name="Luo H."/>
            <person name="Xiang L."/>
            <person name="Li Y."/>
            <person name="Xu Z."/>
            <person name="Ji A."/>
            <person name="Wang L."/>
            <person name="Lu S."/>
            <person name="Hayward A."/>
            <person name="Sun W."/>
            <person name="Li X."/>
            <person name="Schwartz D.C."/>
            <person name="Wang Y."/>
            <person name="Chen S."/>
        </authorList>
    </citation>
    <scope>NUCLEOTIDE SEQUENCE [LARGE SCALE GENOMIC DNA]</scope>
    <source>
        <strain evidence="2 3">ZZ0214-1</strain>
    </source>
</reference>
<keyword evidence="3" id="KW-1185">Reference proteome</keyword>
<accession>A0A2G8S2I6</accession>
<evidence type="ECO:0000313" key="2">
    <source>
        <dbReference type="EMBL" id="PIL27758.1"/>
    </source>
</evidence>
<evidence type="ECO:0000256" key="1">
    <source>
        <dbReference type="SAM" id="MobiDB-lite"/>
    </source>
</evidence>
<protein>
    <submittedName>
        <fullName evidence="2">Uncharacterized protein</fullName>
    </submittedName>
</protein>
<organism evidence="2 3">
    <name type="scientific">Ganoderma sinense ZZ0214-1</name>
    <dbReference type="NCBI Taxonomy" id="1077348"/>
    <lineage>
        <taxon>Eukaryota</taxon>
        <taxon>Fungi</taxon>
        <taxon>Dikarya</taxon>
        <taxon>Basidiomycota</taxon>
        <taxon>Agaricomycotina</taxon>
        <taxon>Agaricomycetes</taxon>
        <taxon>Polyporales</taxon>
        <taxon>Polyporaceae</taxon>
        <taxon>Ganoderma</taxon>
    </lineage>
</organism>
<evidence type="ECO:0000313" key="3">
    <source>
        <dbReference type="Proteomes" id="UP000230002"/>
    </source>
</evidence>
<feature type="compositionally biased region" description="Basic and acidic residues" evidence="1">
    <location>
        <begin position="190"/>
        <end position="203"/>
    </location>
</feature>
<gene>
    <name evidence="2" type="ORF">GSI_10911</name>
</gene>
<sequence>MVAIGATHSSFRQTLQCHEIDADAGAGFACGTKRASLGFGVRFCGGMVPSDDPESVRKASSWSVATDDLREELVRAMPLRTGTPPRLFCPRDIDLVGDRMGDGIFGVGCLLRLGRKLGVTARDSRSEMDETERLACTCADAGGRGEMLWLIKLAALSGTGSTTLAMGNTVGRGEAAFMFATEPLFLDRDLESDDGADRSERVDSLGARNAYPR</sequence>
<dbReference type="Proteomes" id="UP000230002">
    <property type="component" value="Unassembled WGS sequence"/>
</dbReference>
<feature type="region of interest" description="Disordered" evidence="1">
    <location>
        <begin position="190"/>
        <end position="213"/>
    </location>
</feature>
<dbReference type="EMBL" id="AYKW01000034">
    <property type="protein sequence ID" value="PIL27758.1"/>
    <property type="molecule type" value="Genomic_DNA"/>
</dbReference>
<name>A0A2G8S2I6_9APHY</name>
<comment type="caution">
    <text evidence="2">The sequence shown here is derived from an EMBL/GenBank/DDBJ whole genome shotgun (WGS) entry which is preliminary data.</text>
</comment>
<proteinExistence type="predicted"/>
<dbReference type="AlphaFoldDB" id="A0A2G8S2I6"/>